<dbReference type="OrthoDB" id="8970687at2"/>
<feature type="region of interest" description="Disordered" evidence="1">
    <location>
        <begin position="49"/>
        <end position="79"/>
    </location>
</feature>
<dbReference type="Proteomes" id="UP000623307">
    <property type="component" value="Chromosome 1"/>
</dbReference>
<reference evidence="3" key="1">
    <citation type="submission" date="2018-01" db="EMBL/GenBank/DDBJ databases">
        <authorList>
            <person name="Clerissi C."/>
        </authorList>
    </citation>
    <scope>NUCLEOTIDE SEQUENCE</scope>
    <source>
        <strain evidence="3">Cupriavidus oxalaticus LMG 2235</strain>
    </source>
</reference>
<evidence type="ECO:0000313" key="2">
    <source>
        <dbReference type="EMBL" id="QRQ90862.1"/>
    </source>
</evidence>
<gene>
    <name evidence="3" type="ORF">CO2235_MP70008</name>
    <name evidence="2" type="ORF">JTE92_09435</name>
</gene>
<evidence type="ECO:0000313" key="4">
    <source>
        <dbReference type="Proteomes" id="UP000623307"/>
    </source>
</evidence>
<keyword evidence="4" id="KW-1185">Reference proteome</keyword>
<dbReference type="EMBL" id="CP069811">
    <property type="protein sequence ID" value="QRQ90862.1"/>
    <property type="molecule type" value="Genomic_DNA"/>
</dbReference>
<feature type="compositionally biased region" description="Gly residues" evidence="1">
    <location>
        <begin position="66"/>
        <end position="79"/>
    </location>
</feature>
<reference evidence="2 4" key="2">
    <citation type="submission" date="2021-02" db="EMBL/GenBank/DDBJ databases">
        <title>Complete Genome Sequence of Cupriavidus oxalaticus Strain Ox1, a Soil Oxalate-Degrading Species.</title>
        <authorList>
            <person name="Palmieri F."/>
            <person name="Udriet P."/>
            <person name="Deuasquier M."/>
            <person name="Beaudoing E."/>
            <person name="Johnson S.L."/>
            <person name="Davenport K.W."/>
            <person name="Chain P.S."/>
            <person name="Bindschedler S."/>
            <person name="Junier P."/>
        </authorList>
    </citation>
    <scope>NUCLEOTIDE SEQUENCE [LARGE SCALE GENOMIC DNA]</scope>
    <source>
        <strain evidence="2 4">Ox1</strain>
    </source>
</reference>
<dbReference type="EMBL" id="OGUS01000142">
    <property type="protein sequence ID" value="SPC23230.1"/>
    <property type="molecule type" value="Genomic_DNA"/>
</dbReference>
<evidence type="ECO:0000313" key="3">
    <source>
        <dbReference type="EMBL" id="SPC23230.1"/>
    </source>
</evidence>
<organism evidence="3">
    <name type="scientific">Cupriavidus oxalaticus</name>
    <dbReference type="NCBI Taxonomy" id="96344"/>
    <lineage>
        <taxon>Bacteria</taxon>
        <taxon>Pseudomonadati</taxon>
        <taxon>Pseudomonadota</taxon>
        <taxon>Betaproteobacteria</taxon>
        <taxon>Burkholderiales</taxon>
        <taxon>Burkholderiaceae</taxon>
        <taxon>Cupriavidus</taxon>
    </lineage>
</organism>
<evidence type="ECO:0000256" key="1">
    <source>
        <dbReference type="SAM" id="MobiDB-lite"/>
    </source>
</evidence>
<dbReference type="GeneID" id="303489745"/>
<dbReference type="AlphaFoldDB" id="A0A375GGP7"/>
<accession>A0A375GGP7</accession>
<dbReference type="RefSeq" id="WP_063239720.1">
    <property type="nucleotide sequence ID" value="NZ_CP069809.1"/>
</dbReference>
<sequence length="79" mass="8162">MSDVIIESVVSRVRVVDGAGGLSEQTVRSIVAAILPAVQQMLAHQRQVASETSTRNGYLDWMEGETGSGGSGGSDGAMP</sequence>
<name>A0A375GGP7_9BURK</name>
<dbReference type="Proteomes" id="UP000256862">
    <property type="component" value="Plasmid CO2235_mp"/>
</dbReference>
<protein>
    <submittedName>
        <fullName evidence="3">Uncharacterized protein</fullName>
    </submittedName>
</protein>
<proteinExistence type="predicted"/>